<gene>
    <name evidence="6" type="ORF">OIDMADRAFT_46215</name>
</gene>
<dbReference type="OrthoDB" id="2585655at2759"/>
<feature type="transmembrane region" description="Helical" evidence="5">
    <location>
        <begin position="360"/>
        <end position="377"/>
    </location>
</feature>
<evidence type="ECO:0000256" key="2">
    <source>
        <dbReference type="ARBA" id="ARBA00022692"/>
    </source>
</evidence>
<feature type="transmembrane region" description="Helical" evidence="5">
    <location>
        <begin position="312"/>
        <end position="340"/>
    </location>
</feature>
<dbReference type="InterPro" id="IPR011701">
    <property type="entry name" value="MFS"/>
</dbReference>
<feature type="transmembrane region" description="Helical" evidence="5">
    <location>
        <begin position="398"/>
        <end position="415"/>
    </location>
</feature>
<dbReference type="SUPFAM" id="SSF103473">
    <property type="entry name" value="MFS general substrate transporter"/>
    <property type="match status" value="1"/>
</dbReference>
<keyword evidence="2 5" id="KW-0812">Transmembrane</keyword>
<feature type="transmembrane region" description="Helical" evidence="5">
    <location>
        <begin position="91"/>
        <end position="110"/>
    </location>
</feature>
<feature type="transmembrane region" description="Helical" evidence="5">
    <location>
        <begin position="492"/>
        <end position="513"/>
    </location>
</feature>
<evidence type="ECO:0000256" key="1">
    <source>
        <dbReference type="ARBA" id="ARBA00004141"/>
    </source>
</evidence>
<dbReference type="PANTHER" id="PTHR23502:SF29">
    <property type="entry name" value="TRANSPORTER, PUTATIVE (AFU_ORTHOLOGUE AFUA_6G06680)-RELATED"/>
    <property type="match status" value="1"/>
</dbReference>
<accession>A0A0C3CUL0</accession>
<dbReference type="PANTHER" id="PTHR23502">
    <property type="entry name" value="MAJOR FACILITATOR SUPERFAMILY"/>
    <property type="match status" value="1"/>
</dbReference>
<dbReference type="Gene3D" id="1.20.1250.20">
    <property type="entry name" value="MFS general substrate transporter like domains"/>
    <property type="match status" value="1"/>
</dbReference>
<reference evidence="6 7" key="1">
    <citation type="submission" date="2014-04" db="EMBL/GenBank/DDBJ databases">
        <authorList>
            <consortium name="DOE Joint Genome Institute"/>
            <person name="Kuo A."/>
            <person name="Martino E."/>
            <person name="Perotto S."/>
            <person name="Kohler A."/>
            <person name="Nagy L.G."/>
            <person name="Floudas D."/>
            <person name="Copeland A."/>
            <person name="Barry K.W."/>
            <person name="Cichocki N."/>
            <person name="Veneault-Fourrey C."/>
            <person name="LaButti K."/>
            <person name="Lindquist E.A."/>
            <person name="Lipzen A."/>
            <person name="Lundell T."/>
            <person name="Morin E."/>
            <person name="Murat C."/>
            <person name="Sun H."/>
            <person name="Tunlid A."/>
            <person name="Henrissat B."/>
            <person name="Grigoriev I.V."/>
            <person name="Hibbett D.S."/>
            <person name="Martin F."/>
            <person name="Nordberg H.P."/>
            <person name="Cantor M.N."/>
            <person name="Hua S.X."/>
        </authorList>
    </citation>
    <scope>NUCLEOTIDE SEQUENCE [LARGE SCALE GENOMIC DNA]</scope>
    <source>
        <strain evidence="6 7">Zn</strain>
    </source>
</reference>
<sequence length="532" mass="58503">MAFGILEDTRLEHVPGTALLQVEGISHMEGPPSRLKRGTGRNAHVVLVPQPSNDPNDPLNWPLWQRDLIFLLLSAVLAETFDVSFTKISLLTGYTLCAVGACGVFVSAVANKYGKRPVLLFSLSCSFAGTIWGGASNSYNSLLGARVLQGCGVAMFESVMFAVTGDLYFVHERGSRMSFLTIATTGLANTPAMLSGLATQNLGWKWVFWLLAIFVGIALVLVIFFGWETAYNREAIYNTDTSSTDNLQIIESMKRQDEASHIEEVAVPAASSPVGEEQLVGPRRSLWKRTIPFSGPYSDHDMLKEIARPFAILVNLVVLWSALIISFPTLWITVIAFVVAQIFSAPPFLLSTTEIGCLNAGPAIGGTIGCLMCMVFTDPASKWMAKRNNGIYEPEFRLLTMIPLFIFSMLGYFMFGNLIEKGVTPVASAVIWGIVYCGLAFSYVAVGSYMVDAYRDISIEVFIIGMVLKNFLFFGFLFFLNDWIAKWGPAKTFNTIGGLQAGICLSTVPLWIYSKRVRASYHANNLLKKLNI</sequence>
<organism evidence="6 7">
    <name type="scientific">Oidiodendron maius (strain Zn)</name>
    <dbReference type="NCBI Taxonomy" id="913774"/>
    <lineage>
        <taxon>Eukaryota</taxon>
        <taxon>Fungi</taxon>
        <taxon>Dikarya</taxon>
        <taxon>Ascomycota</taxon>
        <taxon>Pezizomycotina</taxon>
        <taxon>Leotiomycetes</taxon>
        <taxon>Leotiomycetes incertae sedis</taxon>
        <taxon>Myxotrichaceae</taxon>
        <taxon>Oidiodendron</taxon>
    </lineage>
</organism>
<name>A0A0C3CUL0_OIDMZ</name>
<comment type="subcellular location">
    <subcellularLocation>
        <location evidence="1">Membrane</location>
        <topology evidence="1">Multi-pass membrane protein</topology>
    </subcellularLocation>
</comment>
<keyword evidence="3 5" id="KW-1133">Transmembrane helix</keyword>
<evidence type="ECO:0000256" key="4">
    <source>
        <dbReference type="ARBA" id="ARBA00023136"/>
    </source>
</evidence>
<feature type="transmembrane region" description="Helical" evidence="5">
    <location>
        <begin position="117"/>
        <end position="135"/>
    </location>
</feature>
<dbReference type="STRING" id="913774.A0A0C3CUL0"/>
<protein>
    <recommendedName>
        <fullName evidence="8">Major facilitator superfamily (MFS) profile domain-containing protein</fullName>
    </recommendedName>
</protein>
<dbReference type="InterPro" id="IPR036259">
    <property type="entry name" value="MFS_trans_sf"/>
</dbReference>
<evidence type="ECO:0000313" key="7">
    <source>
        <dbReference type="Proteomes" id="UP000054321"/>
    </source>
</evidence>
<evidence type="ECO:0008006" key="8">
    <source>
        <dbReference type="Google" id="ProtNLM"/>
    </source>
</evidence>
<dbReference type="InParanoid" id="A0A0C3CUL0"/>
<dbReference type="Pfam" id="PF07690">
    <property type="entry name" value="MFS_1"/>
    <property type="match status" value="1"/>
</dbReference>
<feature type="transmembrane region" description="Helical" evidence="5">
    <location>
        <begin position="206"/>
        <end position="227"/>
    </location>
</feature>
<dbReference type="EMBL" id="KN832895">
    <property type="protein sequence ID" value="KIM93407.1"/>
    <property type="molecule type" value="Genomic_DNA"/>
</dbReference>
<evidence type="ECO:0000256" key="5">
    <source>
        <dbReference type="SAM" id="Phobius"/>
    </source>
</evidence>
<feature type="transmembrane region" description="Helical" evidence="5">
    <location>
        <begin position="177"/>
        <end position="194"/>
    </location>
</feature>
<reference evidence="7" key="2">
    <citation type="submission" date="2015-01" db="EMBL/GenBank/DDBJ databases">
        <title>Evolutionary Origins and Diversification of the Mycorrhizal Mutualists.</title>
        <authorList>
            <consortium name="DOE Joint Genome Institute"/>
            <consortium name="Mycorrhizal Genomics Consortium"/>
            <person name="Kohler A."/>
            <person name="Kuo A."/>
            <person name="Nagy L.G."/>
            <person name="Floudas D."/>
            <person name="Copeland A."/>
            <person name="Barry K.W."/>
            <person name="Cichocki N."/>
            <person name="Veneault-Fourrey C."/>
            <person name="LaButti K."/>
            <person name="Lindquist E.A."/>
            <person name="Lipzen A."/>
            <person name="Lundell T."/>
            <person name="Morin E."/>
            <person name="Murat C."/>
            <person name="Riley R."/>
            <person name="Ohm R."/>
            <person name="Sun H."/>
            <person name="Tunlid A."/>
            <person name="Henrissat B."/>
            <person name="Grigoriev I.V."/>
            <person name="Hibbett D.S."/>
            <person name="Martin F."/>
        </authorList>
    </citation>
    <scope>NUCLEOTIDE SEQUENCE [LARGE SCALE GENOMIC DNA]</scope>
    <source>
        <strain evidence="7">Zn</strain>
    </source>
</reference>
<dbReference type="HOGENOM" id="CLU_008455_13_0_1"/>
<feature type="transmembrane region" description="Helical" evidence="5">
    <location>
        <begin position="461"/>
        <end position="480"/>
    </location>
</feature>
<proteinExistence type="predicted"/>
<feature type="transmembrane region" description="Helical" evidence="5">
    <location>
        <begin position="147"/>
        <end position="170"/>
    </location>
</feature>
<evidence type="ECO:0000256" key="3">
    <source>
        <dbReference type="ARBA" id="ARBA00022989"/>
    </source>
</evidence>
<keyword evidence="7" id="KW-1185">Reference proteome</keyword>
<keyword evidence="4 5" id="KW-0472">Membrane</keyword>
<dbReference type="AlphaFoldDB" id="A0A0C3CUL0"/>
<dbReference type="GO" id="GO:0022857">
    <property type="term" value="F:transmembrane transporter activity"/>
    <property type="evidence" value="ECO:0007669"/>
    <property type="project" value="InterPro"/>
</dbReference>
<dbReference type="GO" id="GO:0005886">
    <property type="term" value="C:plasma membrane"/>
    <property type="evidence" value="ECO:0007669"/>
    <property type="project" value="TreeGrafter"/>
</dbReference>
<evidence type="ECO:0000313" key="6">
    <source>
        <dbReference type="EMBL" id="KIM93407.1"/>
    </source>
</evidence>
<feature type="transmembrane region" description="Helical" evidence="5">
    <location>
        <begin position="427"/>
        <end position="449"/>
    </location>
</feature>
<dbReference type="Proteomes" id="UP000054321">
    <property type="component" value="Unassembled WGS sequence"/>
</dbReference>